<accession>A0A2M7XCP8</accession>
<reference evidence="2" key="1">
    <citation type="submission" date="2017-09" db="EMBL/GenBank/DDBJ databases">
        <title>Depth-based differentiation of microbial function through sediment-hosted aquifers and enrichment of novel symbionts in the deep terrestrial subsurface.</title>
        <authorList>
            <person name="Probst A.J."/>
            <person name="Ladd B."/>
            <person name="Jarett J.K."/>
            <person name="Geller-Mcgrath D.E."/>
            <person name="Sieber C.M.K."/>
            <person name="Emerson J.B."/>
            <person name="Anantharaman K."/>
            <person name="Thomas B.C."/>
            <person name="Malmstrom R."/>
            <person name="Stieglmeier M."/>
            <person name="Klingl A."/>
            <person name="Woyke T."/>
            <person name="Ryan C.M."/>
            <person name="Banfield J.F."/>
        </authorList>
    </citation>
    <scope>NUCLEOTIDE SEQUENCE [LARGE SCALE GENOMIC DNA]</scope>
</reference>
<organism evidence="1 2">
    <name type="scientific">Candidatus Uhrbacteria bacterium CG_4_9_14_3_um_filter_50_9</name>
    <dbReference type="NCBI Taxonomy" id="1975035"/>
    <lineage>
        <taxon>Bacteria</taxon>
        <taxon>Candidatus Uhriibacteriota</taxon>
    </lineage>
</organism>
<protein>
    <submittedName>
        <fullName evidence="1">Uncharacterized protein</fullName>
    </submittedName>
</protein>
<name>A0A2M7XCP8_9BACT</name>
<dbReference type="EMBL" id="PFWU01000028">
    <property type="protein sequence ID" value="PJA45643.1"/>
    <property type="molecule type" value="Genomic_DNA"/>
</dbReference>
<dbReference type="AlphaFoldDB" id="A0A2M7XCP8"/>
<comment type="caution">
    <text evidence="1">The sequence shown here is derived from an EMBL/GenBank/DDBJ whole genome shotgun (WGS) entry which is preliminary data.</text>
</comment>
<evidence type="ECO:0000313" key="1">
    <source>
        <dbReference type="EMBL" id="PJA45643.1"/>
    </source>
</evidence>
<feature type="non-terminal residue" evidence="1">
    <location>
        <position position="1"/>
    </location>
</feature>
<sequence>FSANEHDEFILSRVRKGIKAYVLAADTKGADLLQRYDERELRETKIRSDLKPFKNETYIYGDKVAVLGFAEMIFGFIVHDEEFAQLQTLLFDNLFKNPA</sequence>
<evidence type="ECO:0000313" key="2">
    <source>
        <dbReference type="Proteomes" id="UP000229385"/>
    </source>
</evidence>
<gene>
    <name evidence="1" type="ORF">CO174_02240</name>
</gene>
<dbReference type="Proteomes" id="UP000229385">
    <property type="component" value="Unassembled WGS sequence"/>
</dbReference>
<proteinExistence type="predicted"/>